<keyword evidence="2" id="KW-1185">Reference proteome</keyword>
<proteinExistence type="predicted"/>
<dbReference type="RefSeq" id="WP_166158845.1">
    <property type="nucleotide sequence ID" value="NZ_JAAOIW010000061.1"/>
</dbReference>
<name>A0ABX0JMF6_9BACL</name>
<comment type="caution">
    <text evidence="1">The sequence shown here is derived from an EMBL/GenBank/DDBJ whole genome shotgun (WGS) entry which is preliminary data.</text>
</comment>
<organism evidence="1 2">
    <name type="scientific">Paenibacillus agricola</name>
    <dbReference type="NCBI Taxonomy" id="2716264"/>
    <lineage>
        <taxon>Bacteria</taxon>
        <taxon>Bacillati</taxon>
        <taxon>Bacillota</taxon>
        <taxon>Bacilli</taxon>
        <taxon>Bacillales</taxon>
        <taxon>Paenibacillaceae</taxon>
        <taxon>Paenibacillus</taxon>
    </lineage>
</organism>
<protein>
    <submittedName>
        <fullName evidence="1">Uncharacterized protein</fullName>
    </submittedName>
</protein>
<dbReference type="Proteomes" id="UP001165962">
    <property type="component" value="Unassembled WGS sequence"/>
</dbReference>
<evidence type="ECO:0000313" key="2">
    <source>
        <dbReference type="Proteomes" id="UP001165962"/>
    </source>
</evidence>
<accession>A0ABX0JMF6</accession>
<sequence length="263" mass="29663">MDGTKTTKYKDGQIWLNGISLLNVQKWEEPNRSFREAHKRNETFTYAEDVFEIGPDTIVVQFLLPTSSTLNPITGVQGDHPAVLIQGGKVTLLQGLNRPFYDSQNSEKGKWLWTFSATRVSARSFNDVGQIYWVDKDGTTRNFNTILNATYLRVLYAREDRLLVQAYDLFRQNSEGKQSGYLWLHSNGTYGKVTELTPSRDPINSPTASGDNLLSAFVDSKLGVLVVQNNTITNLSTGQSRVWWDYELRALVKDDPIGGYPGQ</sequence>
<dbReference type="EMBL" id="JAAOIW010000061">
    <property type="protein sequence ID" value="NHN35651.1"/>
    <property type="molecule type" value="Genomic_DNA"/>
</dbReference>
<reference evidence="1" key="1">
    <citation type="submission" date="2020-03" db="EMBL/GenBank/DDBJ databases">
        <title>Draft sequencing of Paenibacilllus sp. S3N08.</title>
        <authorList>
            <person name="Kim D.-U."/>
        </authorList>
    </citation>
    <scope>NUCLEOTIDE SEQUENCE</scope>
    <source>
        <strain evidence="1">S3N08</strain>
    </source>
</reference>
<gene>
    <name evidence="1" type="ORF">G9U52_38965</name>
</gene>
<evidence type="ECO:0000313" key="1">
    <source>
        <dbReference type="EMBL" id="NHN35651.1"/>
    </source>
</evidence>